<proteinExistence type="predicted"/>
<dbReference type="RefSeq" id="XP_004257054.1">
    <property type="nucleotide sequence ID" value="XM_004257006.1"/>
</dbReference>
<feature type="compositionally biased region" description="Basic residues" evidence="1">
    <location>
        <begin position="1"/>
        <end position="19"/>
    </location>
</feature>
<accession>A0A0A1UD86</accession>
<dbReference type="KEGG" id="eiv:EIN_504090"/>
<dbReference type="GeneID" id="14889296"/>
<protein>
    <submittedName>
        <fullName evidence="2">Uncharacterized protein</fullName>
    </submittedName>
</protein>
<evidence type="ECO:0000313" key="2">
    <source>
        <dbReference type="EMBL" id="ELP90283.1"/>
    </source>
</evidence>
<organism evidence="2 3">
    <name type="scientific">Entamoeba invadens IP1</name>
    <dbReference type="NCBI Taxonomy" id="370355"/>
    <lineage>
        <taxon>Eukaryota</taxon>
        <taxon>Amoebozoa</taxon>
        <taxon>Evosea</taxon>
        <taxon>Archamoebae</taxon>
        <taxon>Mastigamoebida</taxon>
        <taxon>Entamoebidae</taxon>
        <taxon>Entamoeba</taxon>
    </lineage>
</organism>
<dbReference type="Proteomes" id="UP000014680">
    <property type="component" value="Unassembled WGS sequence"/>
</dbReference>
<reference evidence="2 3" key="1">
    <citation type="submission" date="2012-10" db="EMBL/GenBank/DDBJ databases">
        <authorList>
            <person name="Zafar N."/>
            <person name="Inman J."/>
            <person name="Hall N."/>
            <person name="Lorenzi H."/>
            <person name="Caler E."/>
        </authorList>
    </citation>
    <scope>NUCLEOTIDE SEQUENCE [LARGE SCALE GENOMIC DNA]</scope>
    <source>
        <strain evidence="2 3">IP1</strain>
    </source>
</reference>
<evidence type="ECO:0000313" key="3">
    <source>
        <dbReference type="Proteomes" id="UP000014680"/>
    </source>
</evidence>
<evidence type="ECO:0000256" key="1">
    <source>
        <dbReference type="SAM" id="MobiDB-lite"/>
    </source>
</evidence>
<name>A0A0A1UD86_ENTIV</name>
<gene>
    <name evidence="2" type="ORF">EIN_504090</name>
</gene>
<dbReference type="EMBL" id="KB206500">
    <property type="protein sequence ID" value="ELP90283.1"/>
    <property type="molecule type" value="Genomic_DNA"/>
</dbReference>
<sequence>MKRSKAPSQLKAKRKRSHSRGSQSTLDFYLHVSPSPSQQVSPISFKKHQEGFLIEQWIDEELAKKRIEKNICCLVQEDAFENVIKDICEEKNIELYVYDSTHEFADKKSIELSLSETSVQEVSQDTFGKTIVNYIKVNTQDDVAQIVPHITQRIFFVLDFSFFIVCDLSLILPRVGLFLPNKTDDLYLSQLVASSKKSQVNFDKKKMEDFLQIFAFCQNKQLLACHFLWLLKNGVCSLGLKAENVRPNLLIKLLKNDEITISEIVNLCVRDEALQTQVMMNVLVNKPLLIVQRIYESFVLADLLIAMRKTFNTGITNETIAIYNVVVPLIVSDKTETTEVSEPPICSYHNEQMTKLSLIGGQHTYSRKQFLQYIFPSVMEVLLEARSLDNTILKFLKKFNLDQKTWKFLIQNTIYAKKLASATKLRQKDIWECITKV</sequence>
<dbReference type="OMA" id="NCFFLMS"/>
<dbReference type="AlphaFoldDB" id="A0A0A1UD86"/>
<dbReference type="VEuPathDB" id="AmoebaDB:EIN_504090"/>
<feature type="region of interest" description="Disordered" evidence="1">
    <location>
        <begin position="1"/>
        <end position="24"/>
    </location>
</feature>
<keyword evidence="3" id="KW-1185">Reference proteome</keyword>